<evidence type="ECO:0000256" key="1">
    <source>
        <dbReference type="SAM" id="MobiDB-lite"/>
    </source>
</evidence>
<feature type="region of interest" description="Disordered" evidence="1">
    <location>
        <begin position="117"/>
        <end position="139"/>
    </location>
</feature>
<dbReference type="PANTHER" id="PTHR21037">
    <property type="entry name" value="39S RIBOSOMAL PROTEIN L14, MITOCHONDRIAL"/>
    <property type="match status" value="1"/>
</dbReference>
<dbReference type="Pfam" id="PF17653">
    <property type="entry name" value="DUF5522"/>
    <property type="match status" value="1"/>
</dbReference>
<dbReference type="RefSeq" id="XP_026930409.2">
    <property type="nucleotide sequence ID" value="XM_027074608.2"/>
</dbReference>
<feature type="region of interest" description="Disordered" evidence="1">
    <location>
        <begin position="1"/>
        <end position="70"/>
    </location>
</feature>
<evidence type="ECO:0000313" key="3">
    <source>
        <dbReference type="RefSeq" id="XP_026930409.2"/>
    </source>
</evidence>
<reference evidence="3 4" key="1">
    <citation type="submission" date="2025-05" db="UniProtKB">
        <authorList>
            <consortium name="RefSeq"/>
        </authorList>
    </citation>
    <scope>IDENTIFICATION</scope>
    <source>
        <tissue evidence="3 4">Blood</tissue>
    </source>
</reference>
<dbReference type="InterPro" id="IPR040807">
    <property type="entry name" value="DUF5522"/>
</dbReference>
<dbReference type="PANTHER" id="PTHR21037:SF2">
    <property type="entry name" value="SIMILAR TO NOVEL PROTEIN"/>
    <property type="match status" value="1"/>
</dbReference>
<protein>
    <submittedName>
        <fullName evidence="3 4">Uncharacterized protein C1orf53 homolog isoform X1</fullName>
    </submittedName>
</protein>
<dbReference type="RefSeq" id="XP_053065313.1">
    <property type="nucleotide sequence ID" value="XM_053209338.1"/>
</dbReference>
<evidence type="ECO:0000313" key="2">
    <source>
        <dbReference type="Proteomes" id="UP001652583"/>
    </source>
</evidence>
<accession>A0A6J2APD9</accession>
<dbReference type="KEGG" id="aju:106981804"/>
<gene>
    <name evidence="3 4" type="primary">CE4H1orf53</name>
</gene>
<organism evidence="2 3">
    <name type="scientific">Acinonyx jubatus</name>
    <name type="common">Cheetah</name>
    <dbReference type="NCBI Taxonomy" id="32536"/>
    <lineage>
        <taxon>Eukaryota</taxon>
        <taxon>Metazoa</taxon>
        <taxon>Chordata</taxon>
        <taxon>Craniata</taxon>
        <taxon>Vertebrata</taxon>
        <taxon>Euteleostomi</taxon>
        <taxon>Mammalia</taxon>
        <taxon>Eutheria</taxon>
        <taxon>Laurasiatheria</taxon>
        <taxon>Carnivora</taxon>
        <taxon>Feliformia</taxon>
        <taxon>Felidae</taxon>
        <taxon>Felinae</taxon>
        <taxon>Acinonyx</taxon>
    </lineage>
</organism>
<keyword evidence="2" id="KW-1185">Reference proteome</keyword>
<dbReference type="Proteomes" id="UP001652583">
    <property type="component" value="Chromosome E4"/>
</dbReference>
<dbReference type="GeneID" id="106981804"/>
<feature type="compositionally biased region" description="Basic and acidic residues" evidence="1">
    <location>
        <begin position="37"/>
        <end position="52"/>
    </location>
</feature>
<name>A0A6J2APD9_ACIJB</name>
<proteinExistence type="predicted"/>
<dbReference type="AlphaFoldDB" id="A0A6J2APD9"/>
<sequence>MEFAAYLPTLEFEAGPSSGGRKLGPRGAGPRSKARGPKPEADLPARSPDPRGRPAGPQRGAPRLSGPTAAMAARQIPAWARAALWTQPQAALPPKLLWVGGGFRRHLCLTLCSASKEDRGRSGRCSQGGLEGAASSRESEGLTAAERRIADLHAAACAAGQLNYTDPATGYLVLTRLAHLQRGKCCGSACRHFVLFLLQCPYGQVNVKDPLKRKKFNSYFYV</sequence>
<evidence type="ECO:0000313" key="4">
    <source>
        <dbReference type="RefSeq" id="XP_053065313.1"/>
    </source>
</evidence>